<reference evidence="4 5" key="1">
    <citation type="journal article" date="2014" name="Nat. Commun.">
        <title>Molecular traces of alternative social organization in a termite genome.</title>
        <authorList>
            <person name="Terrapon N."/>
            <person name="Li C."/>
            <person name="Robertson H.M."/>
            <person name="Ji L."/>
            <person name="Meng X."/>
            <person name="Booth W."/>
            <person name="Chen Z."/>
            <person name="Childers C.P."/>
            <person name="Glastad K.M."/>
            <person name="Gokhale K."/>
            <person name="Gowin J."/>
            <person name="Gronenberg W."/>
            <person name="Hermansen R.A."/>
            <person name="Hu H."/>
            <person name="Hunt B.G."/>
            <person name="Huylmans A.K."/>
            <person name="Khalil S.M."/>
            <person name="Mitchell R.D."/>
            <person name="Munoz-Torres M.C."/>
            <person name="Mustard J.A."/>
            <person name="Pan H."/>
            <person name="Reese J.T."/>
            <person name="Scharf M.E."/>
            <person name="Sun F."/>
            <person name="Vogel H."/>
            <person name="Xiao J."/>
            <person name="Yang W."/>
            <person name="Yang Z."/>
            <person name="Yang Z."/>
            <person name="Zhou J."/>
            <person name="Zhu J."/>
            <person name="Brent C.S."/>
            <person name="Elsik C.G."/>
            <person name="Goodisman M.A."/>
            <person name="Liberles D.A."/>
            <person name="Roe R.M."/>
            <person name="Vargo E.L."/>
            <person name="Vilcinskas A."/>
            <person name="Wang J."/>
            <person name="Bornberg-Bauer E."/>
            <person name="Korb J."/>
            <person name="Zhang G."/>
            <person name="Liebig J."/>
        </authorList>
    </citation>
    <scope>NUCLEOTIDE SEQUENCE [LARGE SCALE GENOMIC DNA]</scope>
    <source>
        <tissue evidence="4">Whole organism</tissue>
    </source>
</reference>
<evidence type="ECO:0000259" key="2">
    <source>
        <dbReference type="PROSITE" id="PS50003"/>
    </source>
</evidence>
<evidence type="ECO:0000313" key="5">
    <source>
        <dbReference type="Proteomes" id="UP000027135"/>
    </source>
</evidence>
<dbReference type="CDD" id="cd13389">
    <property type="entry name" value="PH1_FGD5_FGD6"/>
    <property type="match status" value="1"/>
</dbReference>
<feature type="region of interest" description="Disordered" evidence="1">
    <location>
        <begin position="678"/>
        <end position="705"/>
    </location>
</feature>
<feature type="region of interest" description="Disordered" evidence="1">
    <location>
        <begin position="203"/>
        <end position="222"/>
    </location>
</feature>
<gene>
    <name evidence="4" type="ORF">L798_06328</name>
</gene>
<dbReference type="InterPro" id="IPR051092">
    <property type="entry name" value="FYVE_RhoGEF_PH"/>
</dbReference>
<feature type="domain" description="DH" evidence="3">
    <location>
        <begin position="894"/>
        <end position="1083"/>
    </location>
</feature>
<dbReference type="InterPro" id="IPR035899">
    <property type="entry name" value="DBL_dom_sf"/>
</dbReference>
<organism evidence="4 5">
    <name type="scientific">Zootermopsis nevadensis</name>
    <name type="common">Dampwood termite</name>
    <dbReference type="NCBI Taxonomy" id="136037"/>
    <lineage>
        <taxon>Eukaryota</taxon>
        <taxon>Metazoa</taxon>
        <taxon>Ecdysozoa</taxon>
        <taxon>Arthropoda</taxon>
        <taxon>Hexapoda</taxon>
        <taxon>Insecta</taxon>
        <taxon>Pterygota</taxon>
        <taxon>Neoptera</taxon>
        <taxon>Polyneoptera</taxon>
        <taxon>Dictyoptera</taxon>
        <taxon>Blattodea</taxon>
        <taxon>Blattoidea</taxon>
        <taxon>Termitoidae</taxon>
        <taxon>Termopsidae</taxon>
        <taxon>Zootermopsis</taxon>
    </lineage>
</organism>
<dbReference type="InterPro" id="IPR011993">
    <property type="entry name" value="PH-like_dom_sf"/>
</dbReference>
<dbReference type="InterPro" id="IPR000219">
    <property type="entry name" value="DH_dom"/>
</dbReference>
<evidence type="ECO:0000259" key="3">
    <source>
        <dbReference type="PROSITE" id="PS50010"/>
    </source>
</evidence>
<feature type="region of interest" description="Disordered" evidence="1">
    <location>
        <begin position="723"/>
        <end position="754"/>
    </location>
</feature>
<dbReference type="PROSITE" id="PS50010">
    <property type="entry name" value="DH_2"/>
    <property type="match status" value="1"/>
</dbReference>
<dbReference type="PANTHER" id="PTHR12673:SF267">
    <property type="entry name" value="PROTEIN CBG10230"/>
    <property type="match status" value="1"/>
</dbReference>
<evidence type="ECO:0000256" key="1">
    <source>
        <dbReference type="SAM" id="MobiDB-lite"/>
    </source>
</evidence>
<feature type="compositionally biased region" description="Basic and acidic residues" evidence="1">
    <location>
        <begin position="683"/>
        <end position="694"/>
    </location>
</feature>
<dbReference type="CDD" id="cd00160">
    <property type="entry name" value="RhoGEF"/>
    <property type="match status" value="1"/>
</dbReference>
<feature type="region of interest" description="Disordered" evidence="1">
    <location>
        <begin position="1"/>
        <end position="39"/>
    </location>
</feature>
<keyword evidence="5" id="KW-1185">Reference proteome</keyword>
<dbReference type="eggNOG" id="KOG1729">
    <property type="taxonomic scope" value="Eukaryota"/>
</dbReference>
<protein>
    <submittedName>
        <fullName evidence="4">FYVE, RhoGEF and PH domain-containing protein 6</fullName>
    </submittedName>
</protein>
<dbReference type="InterPro" id="IPR001849">
    <property type="entry name" value="PH_domain"/>
</dbReference>
<dbReference type="STRING" id="136037.A0A067R6Z5"/>
<dbReference type="GO" id="GO:0005085">
    <property type="term" value="F:guanyl-nucleotide exchange factor activity"/>
    <property type="evidence" value="ECO:0007669"/>
    <property type="project" value="InterPro"/>
</dbReference>
<dbReference type="Gene3D" id="2.30.29.30">
    <property type="entry name" value="Pleckstrin-homology domain (PH domain)/Phosphotyrosine-binding domain (PTB)"/>
    <property type="match status" value="1"/>
</dbReference>
<dbReference type="Pfam" id="PF00621">
    <property type="entry name" value="RhoGEF"/>
    <property type="match status" value="1"/>
</dbReference>
<dbReference type="Gene3D" id="1.20.900.10">
    <property type="entry name" value="Dbl homology (DH) domain"/>
    <property type="match status" value="1"/>
</dbReference>
<proteinExistence type="predicted"/>
<feature type="domain" description="PH" evidence="2">
    <location>
        <begin position="1111"/>
        <end position="1208"/>
    </location>
</feature>
<sequence>MAVMAAIPGKRKPPTPPKPSLHHLAGPNLEEGHGDPSKERYVSNLQREGKAKNNHIYDEIVNACKETVVEKKISKLKTKTDNTSDAAVREKTYGADVIKCNSDKHSPKPPLLPKPQTSPKLLNSFLRLGPANTRPFISKRLSLVLPTARNGKELTVGSENEITFLTSTVGNYDGESAIKRLPVHIKAPVAKLEEFENFCDSVKSESPVRPPRSPKHQPFKGEPFTVFEHKPELPLKKKQWNCNAASPVLASGADFEALQLHWQNMKRKSASLGRSDAFRFIEGQTKCASLERGKITDFVSYVANEEELPSLRAKNAPIPPPRQKKKQCGHSHSIPVYAEVNYSLKKNRRQAAEEPKECSEYDIDGNEEGVQEQMAVIQGKLVLPGPKNDTLVSKVEGLVLDEHTEGGECFQEIVVCDNTENMKESKKIEVVNEVSVCREDVDEVVKFETLNLVDLNNGCVISQDNILNSTDLDCATEDNNDSISSFLVDNRTSGTNGRISPVVVMEVMSHAEESLTSSLLLAHAEEKQSGSSLECFSVEPQKESIPGKVEEQSSKISHNVSIVDGAEHLAIEGNSSPIIHPGIADFSESVTAVVIDSESAESVKNNIDISLHSSVNNVEVSCTDLVIVKEIEVTSQVEADVSQNVDSANSDYRLSASSLPVRRKLEMKESGKFLRRRQSWSNCKDDSPSPEKTTHCIPSTHKHKSKSCSWWCDEGDLSSGVLGDLDSSDTTARQSSYEEVDWTGSDFEDGPNPVRSKLSTLLGSLGKGNQKKKTKKDSNSQFYCDNRENCDQKLREEDQEREQIPVLKVTEIPAAEVQEIEINGFNSTVPDGSRPPSGLSTLSALDIDQRSDAPVSEDSFEIYQHSESENEAEINLEDRDANQTQSVETHHEKKAFYIAEELMTSERVFIDVLKLLNVDFRQAVHAVGAEQKYPVIPGAELDKILNSLPQLQSFNEDLLRDLKHRIDNWDCIKKIADVIVRKGPFLKLYTSYIQNFESQCIYLEECCQKYPKFAKVVKEFEASPRCQKLSLKHYMLKPVQRIPQYRLLLEDYLRHLSPSSPDLDDTQTALKIVCDVADHANRSIKQGDHLSKLLQLQSQLGNYEIIKPGRVFLKDGELFKLSRKGVQPRYFILLNDCLLYTSYYGSVQSSGLKMNYELPLNSMKVSIPQAEDYHNEFSIISVKRSFTLSARSLNERQEWVDALHKAITDYTSRQLSFQNIKITSSPKNEDSSEPFRLGQELSIYDVLVDAKITLKISCA</sequence>
<dbReference type="Proteomes" id="UP000027135">
    <property type="component" value="Unassembled WGS sequence"/>
</dbReference>
<dbReference type="AlphaFoldDB" id="A0A067R6Z5"/>
<dbReference type="PANTHER" id="PTHR12673">
    <property type="entry name" value="FACIOGENITAL DYSPLASIA PROTEIN"/>
    <property type="match status" value="1"/>
</dbReference>
<dbReference type="SMART" id="SM00325">
    <property type="entry name" value="RhoGEF"/>
    <property type="match status" value="1"/>
</dbReference>
<dbReference type="GO" id="GO:0005737">
    <property type="term" value="C:cytoplasm"/>
    <property type="evidence" value="ECO:0007669"/>
    <property type="project" value="TreeGrafter"/>
</dbReference>
<dbReference type="SMART" id="SM00233">
    <property type="entry name" value="PH"/>
    <property type="match status" value="1"/>
</dbReference>
<accession>A0A067R6Z5</accession>
<dbReference type="Pfam" id="PF00169">
    <property type="entry name" value="PH"/>
    <property type="match status" value="1"/>
</dbReference>
<dbReference type="PROSITE" id="PS50003">
    <property type="entry name" value="PH_DOMAIN"/>
    <property type="match status" value="1"/>
</dbReference>
<dbReference type="InParanoid" id="A0A067R6Z5"/>
<dbReference type="SUPFAM" id="SSF48065">
    <property type="entry name" value="DBL homology domain (DH-domain)"/>
    <property type="match status" value="1"/>
</dbReference>
<feature type="compositionally biased region" description="Acidic residues" evidence="1">
    <location>
        <begin position="738"/>
        <end position="749"/>
    </location>
</feature>
<feature type="compositionally biased region" description="Basic and acidic residues" evidence="1">
    <location>
        <begin position="30"/>
        <end position="39"/>
    </location>
</feature>
<name>A0A067R6Z5_ZOONE</name>
<dbReference type="EMBL" id="KK852661">
    <property type="protein sequence ID" value="KDR19096.1"/>
    <property type="molecule type" value="Genomic_DNA"/>
</dbReference>
<dbReference type="SUPFAM" id="SSF50729">
    <property type="entry name" value="PH domain-like"/>
    <property type="match status" value="1"/>
</dbReference>
<evidence type="ECO:0000313" key="4">
    <source>
        <dbReference type="EMBL" id="KDR19096.1"/>
    </source>
</evidence>